<keyword evidence="1" id="KW-1133">Transmembrane helix</keyword>
<organism evidence="2 3">
    <name type="scientific">Tegillarca granosa</name>
    <name type="common">Malaysian cockle</name>
    <name type="synonym">Anadara granosa</name>
    <dbReference type="NCBI Taxonomy" id="220873"/>
    <lineage>
        <taxon>Eukaryota</taxon>
        <taxon>Metazoa</taxon>
        <taxon>Spiralia</taxon>
        <taxon>Lophotrochozoa</taxon>
        <taxon>Mollusca</taxon>
        <taxon>Bivalvia</taxon>
        <taxon>Autobranchia</taxon>
        <taxon>Pteriomorphia</taxon>
        <taxon>Arcoida</taxon>
        <taxon>Arcoidea</taxon>
        <taxon>Arcidae</taxon>
        <taxon>Tegillarca</taxon>
    </lineage>
</organism>
<accession>A0ABQ9EA72</accession>
<name>A0ABQ9EA72_TEGGR</name>
<reference evidence="2 3" key="1">
    <citation type="submission" date="2022-12" db="EMBL/GenBank/DDBJ databases">
        <title>Chromosome-level genome of Tegillarca granosa.</title>
        <authorList>
            <person name="Kim J."/>
        </authorList>
    </citation>
    <scope>NUCLEOTIDE SEQUENCE [LARGE SCALE GENOMIC DNA]</scope>
    <source>
        <strain evidence="2">Teg-2019</strain>
        <tissue evidence="2">Adductor muscle</tissue>
    </source>
</reference>
<proteinExistence type="predicted"/>
<keyword evidence="1" id="KW-0812">Transmembrane</keyword>
<evidence type="ECO:0000256" key="1">
    <source>
        <dbReference type="SAM" id="Phobius"/>
    </source>
</evidence>
<sequence length="70" mass="8151">MFLYSSQNSLIILEIAKVSEGFLKREWLDANGEREKGSKHNENLQIVINTALILWYNTMYILLAKHKKAN</sequence>
<dbReference type="EMBL" id="JARBDR010000918">
    <property type="protein sequence ID" value="KAJ8302253.1"/>
    <property type="molecule type" value="Genomic_DNA"/>
</dbReference>
<evidence type="ECO:0000313" key="2">
    <source>
        <dbReference type="EMBL" id="KAJ8302253.1"/>
    </source>
</evidence>
<feature type="transmembrane region" description="Helical" evidence="1">
    <location>
        <begin position="44"/>
        <end position="63"/>
    </location>
</feature>
<keyword evidence="3" id="KW-1185">Reference proteome</keyword>
<evidence type="ECO:0000313" key="3">
    <source>
        <dbReference type="Proteomes" id="UP001217089"/>
    </source>
</evidence>
<protein>
    <submittedName>
        <fullName evidence="2">Uncharacterized protein</fullName>
    </submittedName>
</protein>
<gene>
    <name evidence="2" type="ORF">KUTeg_021240</name>
</gene>
<comment type="caution">
    <text evidence="2">The sequence shown here is derived from an EMBL/GenBank/DDBJ whole genome shotgun (WGS) entry which is preliminary data.</text>
</comment>
<keyword evidence="1" id="KW-0472">Membrane</keyword>
<dbReference type="Proteomes" id="UP001217089">
    <property type="component" value="Unassembled WGS sequence"/>
</dbReference>